<reference evidence="2 3" key="1">
    <citation type="submission" date="2020-08" db="EMBL/GenBank/DDBJ databases">
        <title>Sequencing the genomes of 1000 actinobacteria strains.</title>
        <authorList>
            <person name="Klenk H.-P."/>
        </authorList>
    </citation>
    <scope>NUCLEOTIDE SEQUENCE [LARGE SCALE GENOMIC DNA]</scope>
    <source>
        <strain evidence="2 3">DSM 105369</strain>
    </source>
</reference>
<organism evidence="2 3">
    <name type="scientific">Flexivirga oryzae</name>
    <dbReference type="NCBI Taxonomy" id="1794944"/>
    <lineage>
        <taxon>Bacteria</taxon>
        <taxon>Bacillati</taxon>
        <taxon>Actinomycetota</taxon>
        <taxon>Actinomycetes</taxon>
        <taxon>Micrococcales</taxon>
        <taxon>Dermacoccaceae</taxon>
        <taxon>Flexivirga</taxon>
    </lineage>
</organism>
<dbReference type="RefSeq" id="WP_183321198.1">
    <property type="nucleotide sequence ID" value="NZ_JACHVQ010000002.1"/>
</dbReference>
<protein>
    <recommendedName>
        <fullName evidence="4">Heparin-binding hemagglutinin</fullName>
    </recommendedName>
</protein>
<dbReference type="Proteomes" id="UP000559182">
    <property type="component" value="Unassembled WGS sequence"/>
</dbReference>
<dbReference type="AlphaFoldDB" id="A0A839N4X7"/>
<sequence>MPSTKEILERSPFYAFIGAADVALETVRNTLETATDSAATFRDDFTPEQVQERILSTVNDVRDQITALPARATEQYEAVAGNVQRAYEEFAQNYLEFAARGVEMTQQFANQSLSAVTSAREAARGAGDNTVAAVLDARKEAAKGVERLAGLAGRGADVVESEAETVVRSAAAKQGAAKRPSRKAVAKKASAKKVAAKPAAKKTAAAKAPAKKAAAKKAPAKKTAAKKVTPAKVAETAPTLPVEASDNA</sequence>
<dbReference type="EMBL" id="JACHVQ010000002">
    <property type="protein sequence ID" value="MBB2892798.1"/>
    <property type="molecule type" value="Genomic_DNA"/>
</dbReference>
<accession>A0A839N4X7</accession>
<proteinExistence type="predicted"/>
<feature type="compositionally biased region" description="Low complexity" evidence="1">
    <location>
        <begin position="196"/>
        <end position="208"/>
    </location>
</feature>
<keyword evidence="3" id="KW-1185">Reference proteome</keyword>
<feature type="compositionally biased region" description="Basic residues" evidence="1">
    <location>
        <begin position="179"/>
        <end position="195"/>
    </location>
</feature>
<name>A0A839N4X7_9MICO</name>
<feature type="region of interest" description="Disordered" evidence="1">
    <location>
        <begin position="173"/>
        <end position="248"/>
    </location>
</feature>
<comment type="caution">
    <text evidence="2">The sequence shown here is derived from an EMBL/GenBank/DDBJ whole genome shotgun (WGS) entry which is preliminary data.</text>
</comment>
<evidence type="ECO:0008006" key="4">
    <source>
        <dbReference type="Google" id="ProtNLM"/>
    </source>
</evidence>
<feature type="compositionally biased region" description="Basic residues" evidence="1">
    <location>
        <begin position="209"/>
        <end position="225"/>
    </location>
</feature>
<evidence type="ECO:0000313" key="2">
    <source>
        <dbReference type="EMBL" id="MBB2892798.1"/>
    </source>
</evidence>
<evidence type="ECO:0000313" key="3">
    <source>
        <dbReference type="Proteomes" id="UP000559182"/>
    </source>
</evidence>
<gene>
    <name evidence="2" type="ORF">FHU39_002816</name>
</gene>
<evidence type="ECO:0000256" key="1">
    <source>
        <dbReference type="SAM" id="MobiDB-lite"/>
    </source>
</evidence>